<protein>
    <submittedName>
        <fullName evidence="2">Uncharacterized protein</fullName>
    </submittedName>
</protein>
<feature type="region of interest" description="Disordered" evidence="1">
    <location>
        <begin position="46"/>
        <end position="68"/>
    </location>
</feature>
<keyword evidence="3" id="KW-1185">Reference proteome</keyword>
<gene>
    <name evidence="2" type="ORF">B0H17DRAFT_1194064</name>
</gene>
<dbReference type="AlphaFoldDB" id="A0AAD7GNY4"/>
<evidence type="ECO:0000313" key="3">
    <source>
        <dbReference type="Proteomes" id="UP001221757"/>
    </source>
</evidence>
<reference evidence="2" key="1">
    <citation type="submission" date="2023-03" db="EMBL/GenBank/DDBJ databases">
        <title>Massive genome expansion in bonnet fungi (Mycena s.s.) driven by repeated elements and novel gene families across ecological guilds.</title>
        <authorList>
            <consortium name="Lawrence Berkeley National Laboratory"/>
            <person name="Harder C.B."/>
            <person name="Miyauchi S."/>
            <person name="Viragh M."/>
            <person name="Kuo A."/>
            <person name="Thoen E."/>
            <person name="Andreopoulos B."/>
            <person name="Lu D."/>
            <person name="Skrede I."/>
            <person name="Drula E."/>
            <person name="Henrissat B."/>
            <person name="Morin E."/>
            <person name="Kohler A."/>
            <person name="Barry K."/>
            <person name="LaButti K."/>
            <person name="Morin E."/>
            <person name="Salamov A."/>
            <person name="Lipzen A."/>
            <person name="Mereny Z."/>
            <person name="Hegedus B."/>
            <person name="Baldrian P."/>
            <person name="Stursova M."/>
            <person name="Weitz H."/>
            <person name="Taylor A."/>
            <person name="Grigoriev I.V."/>
            <person name="Nagy L.G."/>
            <person name="Martin F."/>
            <person name="Kauserud H."/>
        </authorList>
    </citation>
    <scope>NUCLEOTIDE SEQUENCE</scope>
    <source>
        <strain evidence="2">CBHHK067</strain>
    </source>
</reference>
<evidence type="ECO:0000256" key="1">
    <source>
        <dbReference type="SAM" id="MobiDB-lite"/>
    </source>
</evidence>
<accession>A0AAD7GNY4</accession>
<evidence type="ECO:0000313" key="2">
    <source>
        <dbReference type="EMBL" id="KAJ7703530.1"/>
    </source>
</evidence>
<dbReference type="Proteomes" id="UP001221757">
    <property type="component" value="Unassembled WGS sequence"/>
</dbReference>
<comment type="caution">
    <text evidence="2">The sequence shown here is derived from an EMBL/GenBank/DDBJ whole genome shotgun (WGS) entry which is preliminary data.</text>
</comment>
<name>A0AAD7GNY4_MYCRO</name>
<sequence>MTAIPAHAASGTSPITATFRKQEPCISCGNFRCLIDGRCEGCVLKAVPPAPKSKNRPAKPQPQAPAPIEVDQLTKQAQSLKDGLDMQLAAINWEAAAAPTEMNRVFDEHGPSVVQSLYKARPGLEAAAWARLDAARA</sequence>
<dbReference type="EMBL" id="JARKIE010000012">
    <property type="protein sequence ID" value="KAJ7703530.1"/>
    <property type="molecule type" value="Genomic_DNA"/>
</dbReference>
<proteinExistence type="predicted"/>
<organism evidence="2 3">
    <name type="scientific">Mycena rosella</name>
    <name type="common">Pink bonnet</name>
    <name type="synonym">Agaricus rosellus</name>
    <dbReference type="NCBI Taxonomy" id="1033263"/>
    <lineage>
        <taxon>Eukaryota</taxon>
        <taxon>Fungi</taxon>
        <taxon>Dikarya</taxon>
        <taxon>Basidiomycota</taxon>
        <taxon>Agaricomycotina</taxon>
        <taxon>Agaricomycetes</taxon>
        <taxon>Agaricomycetidae</taxon>
        <taxon>Agaricales</taxon>
        <taxon>Marasmiineae</taxon>
        <taxon>Mycenaceae</taxon>
        <taxon>Mycena</taxon>
    </lineage>
</organism>